<protein>
    <recommendedName>
        <fullName evidence="6">AMP-dependent synthetase/ligase domain-containing protein</fullName>
    </recommendedName>
</protein>
<dbReference type="Gene3D" id="3.40.50.12780">
    <property type="entry name" value="N-terminal domain of ligase-like"/>
    <property type="match status" value="1"/>
</dbReference>
<dbReference type="GO" id="GO:0031956">
    <property type="term" value="F:medium-chain fatty acid-CoA ligase activity"/>
    <property type="evidence" value="ECO:0007669"/>
    <property type="project" value="TreeGrafter"/>
</dbReference>
<sequence length="598" mass="64703">MSSSLVSLLSRSNARVCFTPRRTTPLPLSARLLSTLPNTHIFRALQNHDPESLAVVHSVSSRSFTYGSLIADIVRAKDDLEQKAAKAQGQLAGERVAFLAENSYDYVVTLLAIFASDAIALPLSPSFPTGELKYILDNSQAKMLLTTEKYADKGMEILREELEHEPLFVIRNKLTEGASNCESVTLQDLKQPSSGGMMLYTSGTTNRPKGVLIPQSALAAQASSLLEAWKYTPNDRLLHLLPLHHIHGVVNAIVAPIVAGSSIEFMYPFNPDKVWKRLAAPFLPSNTPKSPITFLTAVPTIYNRLMATFPKLTPEVQKAAKEGISPQNLRLNISGSAALPTPTKTAWTNLSNGNVLLERFGMTEVGMAISCGLDGADRVDGSVGWPLPGVEARLADLETGAVIPIEEKNPNGREREGEIQLRGETIFDHYWGNEKATRESFVPSDDGGRAWFCTGDVATRRVVDGAGSGASGAWAQGPMYFIQGRKSVDIIKTGAEKVSALEVERELLSLPQVIEAAVVGLPSEQWGQKIAAVVVLAPDAAASGRNGQSWGPMDMRRALKGSLASFKIPQEMKVLEAIPRNAMGKVNKKALVKEVFGI</sequence>
<dbReference type="InterPro" id="IPR045851">
    <property type="entry name" value="AMP-bd_C_sf"/>
</dbReference>
<evidence type="ECO:0000259" key="2">
    <source>
        <dbReference type="Pfam" id="PF00501"/>
    </source>
</evidence>
<keyword evidence="5" id="KW-1185">Reference proteome</keyword>
<feature type="domain" description="AMP-dependent synthetase/ligase" evidence="2">
    <location>
        <begin position="50"/>
        <end position="431"/>
    </location>
</feature>
<dbReference type="InterPro" id="IPR000873">
    <property type="entry name" value="AMP-dep_synth/lig_dom"/>
</dbReference>
<dbReference type="EMBL" id="LLXE01000391">
    <property type="protein sequence ID" value="KUM57188.1"/>
    <property type="molecule type" value="Genomic_DNA"/>
</dbReference>
<reference evidence="4 5" key="1">
    <citation type="submission" date="2015-10" db="EMBL/GenBank/DDBJ databases">
        <title>Genome sequencing of Penicillium freii.</title>
        <authorList>
            <person name="Nguyen H.D."/>
            <person name="Visagie C.M."/>
            <person name="Seifert K.A."/>
        </authorList>
    </citation>
    <scope>NUCLEOTIDE SEQUENCE [LARGE SCALE GENOMIC DNA]</scope>
    <source>
        <strain evidence="4 5">DAOM 242723</strain>
    </source>
</reference>
<evidence type="ECO:0000259" key="3">
    <source>
        <dbReference type="Pfam" id="PF13193"/>
    </source>
</evidence>
<dbReference type="AlphaFoldDB" id="A0A124GQ68"/>
<evidence type="ECO:0000313" key="5">
    <source>
        <dbReference type="Proteomes" id="UP000055045"/>
    </source>
</evidence>
<evidence type="ECO:0008006" key="6">
    <source>
        <dbReference type="Google" id="ProtNLM"/>
    </source>
</evidence>
<dbReference type="Pfam" id="PF13193">
    <property type="entry name" value="AMP-binding_C"/>
    <property type="match status" value="1"/>
</dbReference>
<gene>
    <name evidence="4" type="ORF">ACN42_g10012</name>
</gene>
<feature type="domain" description="AMP-binding enzyme C-terminal" evidence="3">
    <location>
        <begin position="502"/>
        <end position="585"/>
    </location>
</feature>
<organism evidence="4 5">
    <name type="scientific">Penicillium freii</name>
    <dbReference type="NCBI Taxonomy" id="48697"/>
    <lineage>
        <taxon>Eukaryota</taxon>
        <taxon>Fungi</taxon>
        <taxon>Dikarya</taxon>
        <taxon>Ascomycota</taxon>
        <taxon>Pezizomycotina</taxon>
        <taxon>Eurotiomycetes</taxon>
        <taxon>Eurotiomycetidae</taxon>
        <taxon>Eurotiales</taxon>
        <taxon>Aspergillaceae</taxon>
        <taxon>Penicillium</taxon>
    </lineage>
</organism>
<dbReference type="InterPro" id="IPR042099">
    <property type="entry name" value="ANL_N_sf"/>
</dbReference>
<dbReference type="STRING" id="48697.A0A124GQ68"/>
<evidence type="ECO:0000256" key="1">
    <source>
        <dbReference type="SAM" id="Coils"/>
    </source>
</evidence>
<dbReference type="CDD" id="cd05941">
    <property type="entry name" value="MCS"/>
    <property type="match status" value="1"/>
</dbReference>
<dbReference type="OrthoDB" id="2962993at2759"/>
<comment type="caution">
    <text evidence="4">The sequence shown here is derived from an EMBL/GenBank/DDBJ whole genome shotgun (WGS) entry which is preliminary data.</text>
</comment>
<dbReference type="Gene3D" id="3.30.300.30">
    <property type="match status" value="1"/>
</dbReference>
<dbReference type="SUPFAM" id="SSF56801">
    <property type="entry name" value="Acetyl-CoA synthetase-like"/>
    <property type="match status" value="1"/>
</dbReference>
<dbReference type="Pfam" id="PF00501">
    <property type="entry name" value="AMP-binding"/>
    <property type="match status" value="1"/>
</dbReference>
<feature type="coiled-coil region" evidence="1">
    <location>
        <begin position="70"/>
        <end position="97"/>
    </location>
</feature>
<proteinExistence type="predicted"/>
<dbReference type="PANTHER" id="PTHR43201">
    <property type="entry name" value="ACYL-COA SYNTHETASE"/>
    <property type="match status" value="1"/>
</dbReference>
<dbReference type="Proteomes" id="UP000055045">
    <property type="component" value="Unassembled WGS sequence"/>
</dbReference>
<dbReference type="GO" id="GO:0006631">
    <property type="term" value="P:fatty acid metabolic process"/>
    <property type="evidence" value="ECO:0007669"/>
    <property type="project" value="TreeGrafter"/>
</dbReference>
<dbReference type="PANTHER" id="PTHR43201:SF28">
    <property type="entry name" value="ENZYME, PUTATIVE (AFU_ORTHOLOGUE AFUA_7G01530)-RELATED"/>
    <property type="match status" value="1"/>
</dbReference>
<name>A0A124GQ68_PENFR</name>
<evidence type="ECO:0000313" key="4">
    <source>
        <dbReference type="EMBL" id="KUM57188.1"/>
    </source>
</evidence>
<keyword evidence="1" id="KW-0175">Coiled coil</keyword>
<accession>A0A124GQ68</accession>
<dbReference type="InterPro" id="IPR025110">
    <property type="entry name" value="AMP-bd_C"/>
</dbReference>